<feature type="compositionally biased region" description="Acidic residues" evidence="1">
    <location>
        <begin position="251"/>
        <end position="261"/>
    </location>
</feature>
<keyword evidence="4" id="KW-1185">Reference proteome</keyword>
<evidence type="ECO:0000313" key="3">
    <source>
        <dbReference type="EMBL" id="ACO63916.1"/>
    </source>
</evidence>
<gene>
    <name evidence="3" type="ORF">MICPUN_58878</name>
</gene>
<evidence type="ECO:0000313" key="4">
    <source>
        <dbReference type="Proteomes" id="UP000002009"/>
    </source>
</evidence>
<dbReference type="EMBL" id="CP001326">
    <property type="protein sequence ID" value="ACO63916.1"/>
    <property type="molecule type" value="Genomic_DNA"/>
</dbReference>
<name>C1E743_MICCC</name>
<accession>C1E743</accession>
<dbReference type="InParanoid" id="C1E743"/>
<dbReference type="Proteomes" id="UP000002009">
    <property type="component" value="Chromosome 5"/>
</dbReference>
<reference evidence="3 4" key="1">
    <citation type="journal article" date="2009" name="Science">
        <title>Green evolution and dynamic adaptations revealed by genomes of the marine picoeukaryotes Micromonas.</title>
        <authorList>
            <person name="Worden A.Z."/>
            <person name="Lee J.H."/>
            <person name="Mock T."/>
            <person name="Rouze P."/>
            <person name="Simmons M.P."/>
            <person name="Aerts A.L."/>
            <person name="Allen A.E."/>
            <person name="Cuvelier M.L."/>
            <person name="Derelle E."/>
            <person name="Everett M.V."/>
            <person name="Foulon E."/>
            <person name="Grimwood J."/>
            <person name="Gundlach H."/>
            <person name="Henrissat B."/>
            <person name="Napoli C."/>
            <person name="McDonald S.M."/>
            <person name="Parker M.S."/>
            <person name="Rombauts S."/>
            <person name="Salamov A."/>
            <person name="Von Dassow P."/>
            <person name="Badger J.H."/>
            <person name="Coutinho P.M."/>
            <person name="Demir E."/>
            <person name="Dubchak I."/>
            <person name="Gentemann C."/>
            <person name="Eikrem W."/>
            <person name="Gready J.E."/>
            <person name="John U."/>
            <person name="Lanier W."/>
            <person name="Lindquist E.A."/>
            <person name="Lucas S."/>
            <person name="Mayer K.F."/>
            <person name="Moreau H."/>
            <person name="Not F."/>
            <person name="Otillar R."/>
            <person name="Panaud O."/>
            <person name="Pangilinan J."/>
            <person name="Paulsen I."/>
            <person name="Piegu B."/>
            <person name="Poliakov A."/>
            <person name="Robbens S."/>
            <person name="Schmutz J."/>
            <person name="Toulza E."/>
            <person name="Wyss T."/>
            <person name="Zelensky A."/>
            <person name="Zhou K."/>
            <person name="Armbrust E.V."/>
            <person name="Bhattacharya D."/>
            <person name="Goodenough U.W."/>
            <person name="Van de Peer Y."/>
            <person name="Grigoriev I.V."/>
        </authorList>
    </citation>
    <scope>NUCLEOTIDE SEQUENCE [LARGE SCALE GENOMIC DNA]</scope>
    <source>
        <strain evidence="4">RCC299 / NOUM17</strain>
    </source>
</reference>
<proteinExistence type="predicted"/>
<dbReference type="GO" id="GO:0016567">
    <property type="term" value="P:protein ubiquitination"/>
    <property type="evidence" value="ECO:0007669"/>
    <property type="project" value="UniProtKB-UniPathway"/>
</dbReference>
<dbReference type="Gene3D" id="3.30.40.10">
    <property type="entry name" value="Zinc/RING finger domain, C3HC4 (zinc finger)"/>
    <property type="match status" value="1"/>
</dbReference>
<feature type="region of interest" description="Disordered" evidence="1">
    <location>
        <begin position="232"/>
        <end position="261"/>
    </location>
</feature>
<feature type="region of interest" description="Disordered" evidence="1">
    <location>
        <begin position="93"/>
        <end position="137"/>
    </location>
</feature>
<dbReference type="PANTHER" id="PTHR22849">
    <property type="entry name" value="WDSAM1 PROTEIN"/>
    <property type="match status" value="1"/>
</dbReference>
<evidence type="ECO:0000259" key="2">
    <source>
        <dbReference type="PROSITE" id="PS51698"/>
    </source>
</evidence>
<dbReference type="AlphaFoldDB" id="C1E743"/>
<dbReference type="eggNOG" id="KOG0167">
    <property type="taxonomic scope" value="Eukaryota"/>
</dbReference>
<sequence length="668" mass="74343">MKTSTGLVAVGAYTVGALVAYRVLKSARDADADSVAHWLASGVRKSGTTSFLRQLREAFGVGASADADDANGGTMRRRGDANELEVPFVDGVEDRPAAERAEDASAARGVGAPLSIRTKPRAGANSADAPPIGPRWDGTPVPEDFLCPVGRHIMHDPVVCGCMPTCGATFDRANVSRWIDSANGGTCPNTGRELRRAQLFPNRTLRGLIEEWSETHGVPDDAAAPEDVVKYEDPPLEVGQNAARRRRLIESDDDDDDDDDDEAWEQIENIFREQGPEQFPIARAYQSMNEEDVTESRPGIVARDIRSDLELRGFDISPTFESRVEGLDPVDTRLDGPVADIVFYIDVDDEEFDSGYVSHLYPDVDEWSERDRMILREVIRDMFSRRLVHIREALHEGRCTGGDIVDGNNGGVHSSENSSWIKRAIPWLCVLVNEANLLEEDRINAAYILRECVKGRMTETEKQLSVEAYPDIIRSFVSESGRPSSSRDRTTSFPMDGKTTCLINLEVEFQVLGTARRMLPQVSDLFPSTMTERNASVLQNAMVLILWDLLVEQLPPVTDANTQRLHSEWFGWETPMLAHGICSGLNRVIEDFLKNHDRLEEEHLIIAAEAAENAKCVARMLKELVTAIPEDAAFLTHDDLWVDGMCIDMKELRNNLLELEISSPRARR</sequence>
<feature type="domain" description="U-box" evidence="2">
    <location>
        <begin position="140"/>
        <end position="219"/>
    </location>
</feature>
<protein>
    <recommendedName>
        <fullName evidence="2">U-box domain-containing protein</fullName>
    </recommendedName>
</protein>
<dbReference type="KEGG" id="mis:MICPUN_58878"/>
<dbReference type="PANTHER" id="PTHR22849:SF163">
    <property type="entry name" value="U-BOX DOMAIN-CONTAINING PROTEIN"/>
    <property type="match status" value="1"/>
</dbReference>
<dbReference type="GeneID" id="8243571"/>
<dbReference type="InterPro" id="IPR003613">
    <property type="entry name" value="Ubox_domain"/>
</dbReference>
<dbReference type="OrthoDB" id="548197at2759"/>
<dbReference type="UniPathway" id="UPA00143"/>
<evidence type="ECO:0000256" key="1">
    <source>
        <dbReference type="SAM" id="MobiDB-lite"/>
    </source>
</evidence>
<organism evidence="3 4">
    <name type="scientific">Micromonas commoda (strain RCC299 / NOUM17 / CCMP2709)</name>
    <name type="common">Picoplanktonic green alga</name>
    <dbReference type="NCBI Taxonomy" id="296587"/>
    <lineage>
        <taxon>Eukaryota</taxon>
        <taxon>Viridiplantae</taxon>
        <taxon>Chlorophyta</taxon>
        <taxon>Mamiellophyceae</taxon>
        <taxon>Mamiellales</taxon>
        <taxon>Mamiellaceae</taxon>
        <taxon>Micromonas</taxon>
    </lineage>
</organism>
<dbReference type="SUPFAM" id="SSF57850">
    <property type="entry name" value="RING/U-box"/>
    <property type="match status" value="1"/>
</dbReference>
<dbReference type="PROSITE" id="PS51698">
    <property type="entry name" value="U_BOX"/>
    <property type="match status" value="1"/>
</dbReference>
<dbReference type="SMART" id="SM00504">
    <property type="entry name" value="Ubox"/>
    <property type="match status" value="1"/>
</dbReference>
<dbReference type="InterPro" id="IPR013083">
    <property type="entry name" value="Znf_RING/FYVE/PHD"/>
</dbReference>
<feature type="compositionally biased region" description="Basic and acidic residues" evidence="1">
    <location>
        <begin position="93"/>
        <end position="105"/>
    </location>
</feature>
<dbReference type="InterPro" id="IPR045185">
    <property type="entry name" value="PUB22/23/24-like"/>
</dbReference>
<dbReference type="RefSeq" id="XP_002502658.1">
    <property type="nucleotide sequence ID" value="XM_002502612.1"/>
</dbReference>
<dbReference type="Pfam" id="PF04564">
    <property type="entry name" value="U-box"/>
    <property type="match status" value="1"/>
</dbReference>
<dbReference type="STRING" id="296587.C1E743"/>
<dbReference type="GO" id="GO:0061630">
    <property type="term" value="F:ubiquitin protein ligase activity"/>
    <property type="evidence" value="ECO:0007669"/>
    <property type="project" value="InterPro"/>
</dbReference>